<organism evidence="1 2">
    <name type="scientific">Agrobacterium vitis</name>
    <name type="common">Rhizobium vitis</name>
    <dbReference type="NCBI Taxonomy" id="373"/>
    <lineage>
        <taxon>Bacteria</taxon>
        <taxon>Pseudomonadati</taxon>
        <taxon>Pseudomonadota</taxon>
        <taxon>Alphaproteobacteria</taxon>
        <taxon>Hyphomicrobiales</taxon>
        <taxon>Rhizobiaceae</taxon>
        <taxon>Rhizobium/Agrobacterium group</taxon>
        <taxon>Agrobacterium</taxon>
    </lineage>
</organism>
<dbReference type="Proteomes" id="UP000175993">
    <property type="component" value="Unassembled WGS sequence"/>
</dbReference>
<dbReference type="EMBL" id="MBEV02000027">
    <property type="protein sequence ID" value="MUP08198.1"/>
    <property type="molecule type" value="Genomic_DNA"/>
</dbReference>
<protein>
    <submittedName>
        <fullName evidence="1">EEP domain-containing protein</fullName>
    </submittedName>
</protein>
<sequence>RAPGVPPALLGLLRGAPRQQADFLLRRRRGRAVCPPVLRGDSSGWGVGPGSALPRRGPLLGPLPPPVPSFPARLPVLALDRIMTNRPGLIADMQVHDSPLARLASDHLPLKAWIDLDKAVEAVG</sequence>
<dbReference type="SUPFAM" id="SSF56219">
    <property type="entry name" value="DNase I-like"/>
    <property type="match status" value="1"/>
</dbReference>
<comment type="caution">
    <text evidence="1">The sequence shown here is derived from an EMBL/GenBank/DDBJ whole genome shotgun (WGS) entry which is preliminary data.</text>
</comment>
<evidence type="ECO:0000313" key="1">
    <source>
        <dbReference type="EMBL" id="MUP08198.1"/>
    </source>
</evidence>
<dbReference type="AlphaFoldDB" id="A0ABD6GIN2"/>
<name>A0ABD6GIN2_AGRVI</name>
<dbReference type="InterPro" id="IPR036691">
    <property type="entry name" value="Endo/exonu/phosph_ase_sf"/>
</dbReference>
<feature type="non-terminal residue" evidence="1">
    <location>
        <position position="1"/>
    </location>
</feature>
<reference evidence="1 2" key="1">
    <citation type="submission" date="2019-11" db="EMBL/GenBank/DDBJ databases">
        <title>Whole-genome sequencing of Allorhizobium vitis.</title>
        <authorList>
            <person name="Gan H.M."/>
            <person name="Savka M.A."/>
        </authorList>
    </citation>
    <scope>NUCLEOTIDE SEQUENCE [LARGE SCALE GENOMIC DNA]</scope>
    <source>
        <strain evidence="1 2">AB4</strain>
    </source>
</reference>
<proteinExistence type="predicted"/>
<accession>A0ABD6GIN2</accession>
<gene>
    <name evidence="1" type="ORF">BBI04_025800</name>
</gene>
<evidence type="ECO:0000313" key="2">
    <source>
        <dbReference type="Proteomes" id="UP000175993"/>
    </source>
</evidence>